<comment type="caution">
    <text evidence="1">The sequence shown here is derived from an EMBL/GenBank/DDBJ whole genome shotgun (WGS) entry which is preliminary data.</text>
</comment>
<dbReference type="Gene3D" id="3.40.1000.50">
    <property type="entry name" value="Repressor of RNA polymerase III transcription Maf1"/>
    <property type="match status" value="1"/>
</dbReference>
<evidence type="ECO:0000313" key="1">
    <source>
        <dbReference type="EMBL" id="CAG2060383.1"/>
    </source>
</evidence>
<sequence>FTATTQILLQIPSVKMAASGHINYFFYNKKLKRIVFFTCRAINPSYPLDSGIGSDFALDEDEDMY</sequence>
<name>A0ABN7NXX6_TIMPD</name>
<organism evidence="1 2">
    <name type="scientific">Timema podura</name>
    <name type="common">Walking stick</name>
    <dbReference type="NCBI Taxonomy" id="61482"/>
    <lineage>
        <taxon>Eukaryota</taxon>
        <taxon>Metazoa</taxon>
        <taxon>Ecdysozoa</taxon>
        <taxon>Arthropoda</taxon>
        <taxon>Hexapoda</taxon>
        <taxon>Insecta</taxon>
        <taxon>Pterygota</taxon>
        <taxon>Neoptera</taxon>
        <taxon>Polyneoptera</taxon>
        <taxon>Phasmatodea</taxon>
        <taxon>Timematodea</taxon>
        <taxon>Timematoidea</taxon>
        <taxon>Timematidae</taxon>
        <taxon>Timema</taxon>
    </lineage>
</organism>
<dbReference type="InterPro" id="IPR038564">
    <property type="entry name" value="Maf1_sf"/>
</dbReference>
<feature type="non-terminal residue" evidence="1">
    <location>
        <position position="1"/>
    </location>
</feature>
<accession>A0ABN7NXX6</accession>
<reference evidence="1" key="1">
    <citation type="submission" date="2021-03" db="EMBL/GenBank/DDBJ databases">
        <authorList>
            <person name="Tran Van P."/>
        </authorList>
    </citation>
    <scope>NUCLEOTIDE SEQUENCE</scope>
</reference>
<dbReference type="EMBL" id="CAJPIN010012276">
    <property type="protein sequence ID" value="CAG2060383.1"/>
    <property type="molecule type" value="Genomic_DNA"/>
</dbReference>
<gene>
    <name evidence="1" type="ORF">TPAB3V08_LOCUS7340</name>
</gene>
<evidence type="ECO:0000313" key="2">
    <source>
        <dbReference type="Proteomes" id="UP001153148"/>
    </source>
</evidence>
<proteinExistence type="predicted"/>
<keyword evidence="2" id="KW-1185">Reference proteome</keyword>
<protein>
    <submittedName>
        <fullName evidence="1">Uncharacterized protein</fullName>
    </submittedName>
</protein>
<dbReference type="Proteomes" id="UP001153148">
    <property type="component" value="Unassembled WGS sequence"/>
</dbReference>